<dbReference type="GO" id="GO:0003700">
    <property type="term" value="F:DNA-binding transcription factor activity"/>
    <property type="evidence" value="ECO:0007669"/>
    <property type="project" value="TreeGrafter"/>
</dbReference>
<feature type="domain" description="HTH iclR-type" evidence="4">
    <location>
        <begin position="53"/>
        <end position="115"/>
    </location>
</feature>
<dbReference type="AlphaFoldDB" id="A0A645CMN1"/>
<dbReference type="FunFam" id="1.10.10.10:FF:000056">
    <property type="entry name" value="IclR family transcriptional regulator"/>
    <property type="match status" value="1"/>
</dbReference>
<gene>
    <name evidence="6" type="primary">kdgR_35</name>
    <name evidence="6" type="ORF">SDC9_125032</name>
</gene>
<protein>
    <submittedName>
        <fullName evidence="6">Pectin degradation repressor protein KdgR</fullName>
    </submittedName>
</protein>
<evidence type="ECO:0000256" key="1">
    <source>
        <dbReference type="ARBA" id="ARBA00023015"/>
    </source>
</evidence>
<dbReference type="CDD" id="cd00090">
    <property type="entry name" value="HTH_ARSR"/>
    <property type="match status" value="1"/>
</dbReference>
<dbReference type="PROSITE" id="PS51077">
    <property type="entry name" value="HTH_ICLR"/>
    <property type="match status" value="1"/>
</dbReference>
<dbReference type="Pfam" id="PF09339">
    <property type="entry name" value="HTH_IclR"/>
    <property type="match status" value="1"/>
</dbReference>
<feature type="domain" description="IclR-ED" evidence="5">
    <location>
        <begin position="116"/>
        <end position="299"/>
    </location>
</feature>
<sequence length="306" mass="34676">MISYTYFLTISLFVPYDGIYFHYKTPFSLVKPKQIEYIAEVEGGCLVPSELKVQSLDRAFDILELLGLEQNGYTLVQISERLTLPKSTVHRLLGVLMQRGFVRKAQETNRYRLGPGFIGLCSNYLNNLELKTESTPFMDELSVTTGNVVFLAIRQDDKMVYVDSKEQINSLRKYAIIGQRKPLYCTSLGKSLLIGLSDEEIRILLANETFERRGPNTHSNIESLLQDIRECRRRGWSLDDQEAEPAINCVAAPIRDYRGQVIAAVSTSWVLAQHPEMIPEQMAVQVKKCAANISFNMGYTGSSTRI</sequence>
<accession>A0A645CMN1</accession>
<dbReference type="InterPro" id="IPR036390">
    <property type="entry name" value="WH_DNA-bd_sf"/>
</dbReference>
<keyword evidence="1" id="KW-0805">Transcription regulation</keyword>
<organism evidence="6">
    <name type="scientific">bioreactor metagenome</name>
    <dbReference type="NCBI Taxonomy" id="1076179"/>
    <lineage>
        <taxon>unclassified sequences</taxon>
        <taxon>metagenomes</taxon>
        <taxon>ecological metagenomes</taxon>
    </lineage>
</organism>
<dbReference type="InterPro" id="IPR050707">
    <property type="entry name" value="HTH_MetabolicPath_Reg"/>
</dbReference>
<evidence type="ECO:0000259" key="4">
    <source>
        <dbReference type="PROSITE" id="PS51077"/>
    </source>
</evidence>
<dbReference type="InterPro" id="IPR011991">
    <property type="entry name" value="ArsR-like_HTH"/>
</dbReference>
<dbReference type="PANTHER" id="PTHR30136">
    <property type="entry name" value="HELIX-TURN-HELIX TRANSCRIPTIONAL REGULATOR, ICLR FAMILY"/>
    <property type="match status" value="1"/>
</dbReference>
<reference evidence="6" key="1">
    <citation type="submission" date="2019-08" db="EMBL/GenBank/DDBJ databases">
        <authorList>
            <person name="Kucharzyk K."/>
            <person name="Murdoch R.W."/>
            <person name="Higgins S."/>
            <person name="Loffler F."/>
        </authorList>
    </citation>
    <scope>NUCLEOTIDE SEQUENCE</scope>
</reference>
<name>A0A645CMN1_9ZZZZ</name>
<evidence type="ECO:0000313" key="6">
    <source>
        <dbReference type="EMBL" id="MPM78022.1"/>
    </source>
</evidence>
<dbReference type="PANTHER" id="PTHR30136:SF35">
    <property type="entry name" value="HTH-TYPE TRANSCRIPTIONAL REGULATOR RV1719"/>
    <property type="match status" value="1"/>
</dbReference>
<evidence type="ECO:0000256" key="2">
    <source>
        <dbReference type="ARBA" id="ARBA00023125"/>
    </source>
</evidence>
<dbReference type="SUPFAM" id="SSF55781">
    <property type="entry name" value="GAF domain-like"/>
    <property type="match status" value="1"/>
</dbReference>
<dbReference type="Gene3D" id="3.30.450.40">
    <property type="match status" value="1"/>
</dbReference>
<dbReference type="SUPFAM" id="SSF46785">
    <property type="entry name" value="Winged helix' DNA-binding domain"/>
    <property type="match status" value="1"/>
</dbReference>
<dbReference type="SMART" id="SM00346">
    <property type="entry name" value="HTH_ICLR"/>
    <property type="match status" value="1"/>
</dbReference>
<dbReference type="EMBL" id="VSSQ01028338">
    <property type="protein sequence ID" value="MPM78022.1"/>
    <property type="molecule type" value="Genomic_DNA"/>
</dbReference>
<dbReference type="PROSITE" id="PS51078">
    <property type="entry name" value="ICLR_ED"/>
    <property type="match status" value="1"/>
</dbReference>
<dbReference type="InterPro" id="IPR005471">
    <property type="entry name" value="Tscrpt_reg_IclR_N"/>
</dbReference>
<dbReference type="Pfam" id="PF01614">
    <property type="entry name" value="IclR_C"/>
    <property type="match status" value="1"/>
</dbReference>
<dbReference type="InterPro" id="IPR036388">
    <property type="entry name" value="WH-like_DNA-bd_sf"/>
</dbReference>
<keyword evidence="2" id="KW-0238">DNA-binding</keyword>
<dbReference type="GO" id="GO:0003677">
    <property type="term" value="F:DNA binding"/>
    <property type="evidence" value="ECO:0007669"/>
    <property type="project" value="UniProtKB-KW"/>
</dbReference>
<proteinExistence type="predicted"/>
<dbReference type="GO" id="GO:0045892">
    <property type="term" value="P:negative regulation of DNA-templated transcription"/>
    <property type="evidence" value="ECO:0007669"/>
    <property type="project" value="TreeGrafter"/>
</dbReference>
<keyword evidence="3" id="KW-0804">Transcription</keyword>
<evidence type="ECO:0000256" key="3">
    <source>
        <dbReference type="ARBA" id="ARBA00023163"/>
    </source>
</evidence>
<dbReference type="Gene3D" id="1.10.10.10">
    <property type="entry name" value="Winged helix-like DNA-binding domain superfamily/Winged helix DNA-binding domain"/>
    <property type="match status" value="1"/>
</dbReference>
<evidence type="ECO:0000259" key="5">
    <source>
        <dbReference type="PROSITE" id="PS51078"/>
    </source>
</evidence>
<dbReference type="InterPro" id="IPR014757">
    <property type="entry name" value="Tscrpt_reg_IclR_C"/>
</dbReference>
<comment type="caution">
    <text evidence="6">The sequence shown here is derived from an EMBL/GenBank/DDBJ whole genome shotgun (WGS) entry which is preliminary data.</text>
</comment>
<dbReference type="InterPro" id="IPR029016">
    <property type="entry name" value="GAF-like_dom_sf"/>
</dbReference>